<reference evidence="3 4" key="1">
    <citation type="submission" date="2022-11" db="EMBL/GenBank/DDBJ databases">
        <title>Draft genome sequence of Saccharopolyspora sp. WRP15-2 isolated from rhizosphere soils of wild rice in Thailand.</title>
        <authorList>
            <person name="Duangmal K."/>
            <person name="Kammanee S."/>
            <person name="Muangham S."/>
        </authorList>
    </citation>
    <scope>NUCLEOTIDE SEQUENCE [LARGE SCALE GENOMIC DNA]</scope>
    <source>
        <strain evidence="3 4">WRP15-2</strain>
    </source>
</reference>
<evidence type="ECO:0000259" key="2">
    <source>
        <dbReference type="Pfam" id="PF14145"/>
    </source>
</evidence>
<evidence type="ECO:0000256" key="1">
    <source>
        <dbReference type="SAM" id="Phobius"/>
    </source>
</evidence>
<dbReference type="EMBL" id="JAQGLA010000012">
    <property type="protein sequence ID" value="MDA3625956.1"/>
    <property type="molecule type" value="Genomic_DNA"/>
</dbReference>
<dbReference type="Pfam" id="PF14145">
    <property type="entry name" value="YrhK"/>
    <property type="match status" value="1"/>
</dbReference>
<name>A0ABT4UW74_9PSEU</name>
<dbReference type="InterPro" id="IPR025424">
    <property type="entry name" value="YrhK_domain"/>
</dbReference>
<keyword evidence="1" id="KW-1133">Transmembrane helix</keyword>
<keyword evidence="4" id="KW-1185">Reference proteome</keyword>
<evidence type="ECO:0000313" key="4">
    <source>
        <dbReference type="Proteomes" id="UP001210380"/>
    </source>
</evidence>
<dbReference type="Proteomes" id="UP001210380">
    <property type="component" value="Unassembled WGS sequence"/>
</dbReference>
<feature type="domain" description="YrhK" evidence="2">
    <location>
        <begin position="19"/>
        <end position="73"/>
    </location>
</feature>
<protein>
    <submittedName>
        <fullName evidence="3">YrhK family protein</fullName>
    </submittedName>
</protein>
<feature type="transmembrane region" description="Helical" evidence="1">
    <location>
        <begin position="21"/>
        <end position="45"/>
    </location>
</feature>
<keyword evidence="1" id="KW-0812">Transmembrane</keyword>
<proteinExistence type="predicted"/>
<gene>
    <name evidence="3" type="ORF">OU415_10945</name>
</gene>
<comment type="caution">
    <text evidence="3">The sequence shown here is derived from an EMBL/GenBank/DDBJ whole genome shotgun (WGS) entry which is preliminary data.</text>
</comment>
<accession>A0ABT4UW74</accession>
<sequence>MPPRRTSGWIGREELVIRRRYEVAGIVNDFLIALWFIVGSLLFFHESTTNAETWMFLLGSCELAIRPVIRLTRFVHLRRLRPAGVRGSDQEF</sequence>
<keyword evidence="1" id="KW-0472">Membrane</keyword>
<organism evidence="3 4">
    <name type="scientific">Saccharopolyspora oryzae</name>
    <dbReference type="NCBI Taxonomy" id="2997343"/>
    <lineage>
        <taxon>Bacteria</taxon>
        <taxon>Bacillati</taxon>
        <taxon>Actinomycetota</taxon>
        <taxon>Actinomycetes</taxon>
        <taxon>Pseudonocardiales</taxon>
        <taxon>Pseudonocardiaceae</taxon>
        <taxon>Saccharopolyspora</taxon>
    </lineage>
</organism>
<evidence type="ECO:0000313" key="3">
    <source>
        <dbReference type="EMBL" id="MDA3625956.1"/>
    </source>
</evidence>